<dbReference type="AlphaFoldDB" id="A0A1E5QBG8"/>
<keyword evidence="1" id="KW-0472">Membrane</keyword>
<dbReference type="STRING" id="28181.BEN30_04190"/>
<reference evidence="3" key="1">
    <citation type="submission" date="2016-07" db="EMBL/GenBank/DDBJ databases">
        <authorList>
            <person name="Florea S."/>
            <person name="Webb J.S."/>
            <person name="Jaromczyk J."/>
            <person name="Schardl C.L."/>
        </authorList>
    </citation>
    <scope>NUCLEOTIDE SEQUENCE [LARGE SCALE GENOMIC DNA]</scope>
    <source>
        <strain evidence="3">MV-1</strain>
    </source>
</reference>
<comment type="caution">
    <text evidence="2">The sequence shown here is derived from an EMBL/GenBank/DDBJ whole genome shotgun (WGS) entry which is preliminary data.</text>
</comment>
<accession>A0A1E5QBG8</accession>
<feature type="transmembrane region" description="Helical" evidence="1">
    <location>
        <begin position="170"/>
        <end position="191"/>
    </location>
</feature>
<keyword evidence="1" id="KW-1133">Transmembrane helix</keyword>
<dbReference type="RefSeq" id="WP_069956838.1">
    <property type="nucleotide sequence ID" value="NZ_MCGG01000008.1"/>
</dbReference>
<feature type="transmembrane region" description="Helical" evidence="1">
    <location>
        <begin position="72"/>
        <end position="94"/>
    </location>
</feature>
<dbReference type="OrthoDB" id="5763267at2"/>
<keyword evidence="1" id="KW-0812">Transmembrane</keyword>
<sequence>MDKSLFRVKVVPFLGYFIVLIAMTILGDLVLHQFDLVWVGRYLGIPGTLLIILSLLYSLRKRKIIQSGNPRFLLSLHEVFTWLGALMILIHAGIHFNAILPWLALLAMMINVVSGMVGRYLLDRSRRHLTGMHEKYTIHGLSKTEAEKELFWDSVTFETMQKWRIVHFPISFAFAMLAIGHIISVFMFWGWK</sequence>
<organism evidence="2 3">
    <name type="scientific">Magnetovibrio blakemorei</name>
    <dbReference type="NCBI Taxonomy" id="28181"/>
    <lineage>
        <taxon>Bacteria</taxon>
        <taxon>Pseudomonadati</taxon>
        <taxon>Pseudomonadota</taxon>
        <taxon>Alphaproteobacteria</taxon>
        <taxon>Rhodospirillales</taxon>
        <taxon>Magnetovibrionaceae</taxon>
        <taxon>Magnetovibrio</taxon>
    </lineage>
</organism>
<proteinExistence type="predicted"/>
<feature type="transmembrane region" description="Helical" evidence="1">
    <location>
        <begin position="12"/>
        <end position="31"/>
    </location>
</feature>
<feature type="transmembrane region" description="Helical" evidence="1">
    <location>
        <begin position="43"/>
        <end position="60"/>
    </location>
</feature>
<evidence type="ECO:0000313" key="2">
    <source>
        <dbReference type="EMBL" id="OEJ69375.1"/>
    </source>
</evidence>
<dbReference type="EMBL" id="MCGG01000008">
    <property type="protein sequence ID" value="OEJ69375.1"/>
    <property type="molecule type" value="Genomic_DNA"/>
</dbReference>
<evidence type="ECO:0000313" key="3">
    <source>
        <dbReference type="Proteomes" id="UP000095347"/>
    </source>
</evidence>
<gene>
    <name evidence="2" type="ORF">BEN30_04190</name>
</gene>
<feature type="transmembrane region" description="Helical" evidence="1">
    <location>
        <begin position="100"/>
        <end position="122"/>
    </location>
</feature>
<keyword evidence="3" id="KW-1185">Reference proteome</keyword>
<protein>
    <submittedName>
        <fullName evidence="2">Uncharacterized protein</fullName>
    </submittedName>
</protein>
<name>A0A1E5QBG8_9PROT</name>
<evidence type="ECO:0000256" key="1">
    <source>
        <dbReference type="SAM" id="Phobius"/>
    </source>
</evidence>
<dbReference type="Proteomes" id="UP000095347">
    <property type="component" value="Unassembled WGS sequence"/>
</dbReference>